<keyword evidence="1" id="KW-0812">Transmembrane</keyword>
<evidence type="ECO:0000313" key="2">
    <source>
        <dbReference type="EMBL" id="OJG89742.1"/>
    </source>
</evidence>
<name>A0AA91G914_9ENTE</name>
<feature type="transmembrane region" description="Helical" evidence="1">
    <location>
        <begin position="137"/>
        <end position="157"/>
    </location>
</feature>
<dbReference type="AlphaFoldDB" id="A0AA91G914"/>
<feature type="transmembrane region" description="Helical" evidence="1">
    <location>
        <begin position="41"/>
        <end position="59"/>
    </location>
</feature>
<proteinExistence type="predicted"/>
<keyword evidence="1" id="KW-0472">Membrane</keyword>
<organism evidence="2 3">
    <name type="scientific">Enterococcus silesiacus</name>
    <dbReference type="NCBI Taxonomy" id="332949"/>
    <lineage>
        <taxon>Bacteria</taxon>
        <taxon>Bacillati</taxon>
        <taxon>Bacillota</taxon>
        <taxon>Bacilli</taxon>
        <taxon>Lactobacillales</taxon>
        <taxon>Enterococcaceae</taxon>
        <taxon>Enterococcus</taxon>
    </lineage>
</organism>
<evidence type="ECO:0000256" key="1">
    <source>
        <dbReference type="SAM" id="Phobius"/>
    </source>
</evidence>
<dbReference type="Proteomes" id="UP000183039">
    <property type="component" value="Unassembled WGS sequence"/>
</dbReference>
<gene>
    <name evidence="2" type="ORF">RV15_GL001583</name>
</gene>
<comment type="caution">
    <text evidence="2">The sequence shown here is derived from an EMBL/GenBank/DDBJ whole genome shotgun (WGS) entry which is preliminary data.</text>
</comment>
<protein>
    <recommendedName>
        <fullName evidence="4">PTS cellobiose transporter subunit IIC</fullName>
    </recommendedName>
</protein>
<evidence type="ECO:0000313" key="3">
    <source>
        <dbReference type="Proteomes" id="UP000183039"/>
    </source>
</evidence>
<reference evidence="2 3" key="1">
    <citation type="submission" date="2014-12" db="EMBL/GenBank/DDBJ databases">
        <title>Draft genome sequences of 29 type strains of Enterococci.</title>
        <authorList>
            <person name="Zhong Z."/>
            <person name="Sun Z."/>
            <person name="Liu W."/>
            <person name="Zhang W."/>
            <person name="Zhang H."/>
        </authorList>
    </citation>
    <scope>NUCLEOTIDE SEQUENCE [LARGE SCALE GENOMIC DNA]</scope>
    <source>
        <strain evidence="2 3">DSM 22801</strain>
    </source>
</reference>
<evidence type="ECO:0008006" key="4">
    <source>
        <dbReference type="Google" id="ProtNLM"/>
    </source>
</evidence>
<sequence>MRRCVDFIRHKRKESKMKNISAETELIKQSKLKSIYFNRFLLFRYITAFFFFVNLYWSILSFSALSIWIILPLLLIIIDIAIIIEQTTKYWHPSNQLFITKTGYAIQIFSNLLGIITILIGHQQLLFPFINSEGRGLLLACLAVGSLVGIIVEWRVWQIEHDRDAYLKHMEIFEKNVKKER</sequence>
<feature type="transmembrane region" description="Helical" evidence="1">
    <location>
        <begin position="65"/>
        <end position="84"/>
    </location>
</feature>
<feature type="transmembrane region" description="Helical" evidence="1">
    <location>
        <begin position="104"/>
        <end position="125"/>
    </location>
</feature>
<dbReference type="EMBL" id="JXLC01000022">
    <property type="protein sequence ID" value="OJG89742.1"/>
    <property type="molecule type" value="Genomic_DNA"/>
</dbReference>
<keyword evidence="1" id="KW-1133">Transmembrane helix</keyword>
<accession>A0AA91G914</accession>